<keyword evidence="10" id="KW-1185">Reference proteome</keyword>
<dbReference type="GO" id="GO:0004325">
    <property type="term" value="F:ferrochelatase activity"/>
    <property type="evidence" value="ECO:0007669"/>
    <property type="project" value="UniProtKB-UniRule"/>
</dbReference>
<dbReference type="InterPro" id="IPR001015">
    <property type="entry name" value="Ferrochelatase"/>
</dbReference>
<comment type="catalytic activity">
    <reaction evidence="6">
        <text>Fe-coproporphyrin III + 2 H(+) = coproporphyrin III + Fe(2+)</text>
        <dbReference type="Rhea" id="RHEA:49572"/>
        <dbReference type="ChEBI" id="CHEBI:15378"/>
        <dbReference type="ChEBI" id="CHEBI:29033"/>
        <dbReference type="ChEBI" id="CHEBI:68438"/>
        <dbReference type="ChEBI" id="CHEBI:131725"/>
        <dbReference type="EC" id="4.99.1.9"/>
    </reaction>
    <physiologicalReaction direction="right-to-left" evidence="6">
        <dbReference type="Rhea" id="RHEA:49574"/>
    </physiologicalReaction>
</comment>
<evidence type="ECO:0000256" key="2">
    <source>
        <dbReference type="ARBA" id="ARBA00023004"/>
    </source>
</evidence>
<feature type="binding site" evidence="7">
    <location>
        <position position="202"/>
    </location>
    <ligand>
        <name>Fe(2+)</name>
        <dbReference type="ChEBI" id="CHEBI:29033"/>
    </ligand>
</feature>
<comment type="caution">
    <text evidence="7">Lacks conserved residue(s) required for the propagation of feature annotation.</text>
</comment>
<evidence type="ECO:0000256" key="8">
    <source>
        <dbReference type="RuleBase" id="RU004185"/>
    </source>
</evidence>
<dbReference type="GO" id="GO:0005737">
    <property type="term" value="C:cytoplasm"/>
    <property type="evidence" value="ECO:0007669"/>
    <property type="project" value="UniProtKB-SubCell"/>
</dbReference>
<protein>
    <recommendedName>
        <fullName evidence="7">Coproporphyrin III ferrochelatase</fullName>
        <ecNumber evidence="7">4.99.1.9</ecNumber>
    </recommendedName>
</protein>
<dbReference type="Gene3D" id="3.40.50.1400">
    <property type="match status" value="2"/>
</dbReference>
<dbReference type="PANTHER" id="PTHR11108:SF1">
    <property type="entry name" value="FERROCHELATASE, MITOCHONDRIAL"/>
    <property type="match status" value="1"/>
</dbReference>
<gene>
    <name evidence="7" type="primary">cpfC</name>
    <name evidence="9" type="ORF">A4H34_03410</name>
</gene>
<keyword evidence="4 7" id="KW-0456">Lyase</keyword>
<dbReference type="NCBIfam" id="TIGR00109">
    <property type="entry name" value="hemH"/>
    <property type="match status" value="1"/>
</dbReference>
<evidence type="ECO:0000256" key="3">
    <source>
        <dbReference type="ARBA" id="ARBA00023133"/>
    </source>
</evidence>
<comment type="function">
    <text evidence="7">Involved in coproporphyrin-dependent heme b biosynthesis. Catalyzes the insertion of ferrous iron into coproporphyrin III to form Fe-coproporphyrin III.</text>
</comment>
<dbReference type="HAMAP" id="MF_00323">
    <property type="entry name" value="Ferrochelatase"/>
    <property type="match status" value="1"/>
</dbReference>
<comment type="caution">
    <text evidence="9">The sequence shown here is derived from an EMBL/GenBank/DDBJ whole genome shotgun (WGS) entry which is preliminary data.</text>
</comment>
<dbReference type="STRING" id="1823756.A4H34_03410"/>
<evidence type="ECO:0000256" key="1">
    <source>
        <dbReference type="ARBA" id="ARBA00004744"/>
    </source>
</evidence>
<proteinExistence type="inferred from homology"/>
<dbReference type="GO" id="GO:0006783">
    <property type="term" value="P:heme biosynthetic process"/>
    <property type="evidence" value="ECO:0007669"/>
    <property type="project" value="UniProtKB-UniRule"/>
</dbReference>
<comment type="subcellular location">
    <subcellularLocation>
        <location evidence="7">Cytoplasm</location>
    </subcellularLocation>
</comment>
<dbReference type="OrthoDB" id="9776380at2"/>
<evidence type="ECO:0000313" key="9">
    <source>
        <dbReference type="EMBL" id="OAP86231.1"/>
    </source>
</evidence>
<comment type="similarity">
    <text evidence="7 8">Belongs to the ferrochelatase family.</text>
</comment>
<evidence type="ECO:0000256" key="4">
    <source>
        <dbReference type="ARBA" id="ARBA00023239"/>
    </source>
</evidence>
<dbReference type="AlphaFoldDB" id="A0A179B535"/>
<evidence type="ECO:0000313" key="10">
    <source>
        <dbReference type="Proteomes" id="UP000078368"/>
    </source>
</evidence>
<keyword evidence="2 7" id="KW-0408">Iron</keyword>
<accession>A0A179B535</accession>
<keyword evidence="5 7" id="KW-0627">Porphyrin biosynthesis</keyword>
<evidence type="ECO:0000256" key="5">
    <source>
        <dbReference type="ARBA" id="ARBA00023244"/>
    </source>
</evidence>
<keyword evidence="7" id="KW-0963">Cytoplasm</keyword>
<dbReference type="InterPro" id="IPR033644">
    <property type="entry name" value="Ferrochelatase_C"/>
</dbReference>
<dbReference type="InterPro" id="IPR033659">
    <property type="entry name" value="Ferrochelatase_N"/>
</dbReference>
<feature type="binding site" evidence="7">
    <location>
        <position position="285"/>
    </location>
    <ligand>
        <name>Fe(2+)</name>
        <dbReference type="ChEBI" id="CHEBI:29033"/>
    </ligand>
</feature>
<dbReference type="Pfam" id="PF00762">
    <property type="entry name" value="Ferrochelatase"/>
    <property type="match status" value="1"/>
</dbReference>
<reference evidence="9 10" key="1">
    <citation type="submission" date="2016-04" db="EMBL/GenBank/DDBJ databases">
        <title>Peptidophaga gingivicola gen. nov., sp. nov., isolated from human subgingival plaque.</title>
        <authorList>
            <person name="Beall C.J."/>
            <person name="Mokrzan E.M."/>
            <person name="Griffen A.L."/>
            <person name="Leys E.J."/>
        </authorList>
    </citation>
    <scope>NUCLEOTIDE SEQUENCE [LARGE SCALE GENOMIC DNA]</scope>
    <source>
        <strain evidence="9 10">BA112</strain>
    </source>
</reference>
<dbReference type="EC" id="4.99.1.9" evidence="7"/>
<comment type="pathway">
    <text evidence="1 7">Porphyrin-containing compound metabolism; protoheme biosynthesis.</text>
</comment>
<evidence type="ECO:0000256" key="7">
    <source>
        <dbReference type="HAMAP-Rule" id="MF_00323"/>
    </source>
</evidence>
<dbReference type="EMBL" id="LVZK01000001">
    <property type="protein sequence ID" value="OAP86231.1"/>
    <property type="molecule type" value="Genomic_DNA"/>
</dbReference>
<evidence type="ECO:0000256" key="6">
    <source>
        <dbReference type="ARBA" id="ARBA00024536"/>
    </source>
</evidence>
<sequence>MRENSPKSGVTREGVIVVALGTPTEASTRAIAEFLGEFLSDKRVVDLPDFLWQPVLRGPILKRRPGKVLEQYEDIWADGSPLRVITEGQVARLAELLPDCEVRVGYQYGSPSFVETFAEMASRLDEITVLPTYPQFAPATVGSVADRLDAALRVSRERFGRVPRVRAARSWPELPGYVDWHVTRIANALEEGDADMLVFSWHGLPDRRPHQPARYAAECEATARAIAARLADLGVNVPWRSTFQSKFGPDRWLRPATIDTMARLPREGVRHVIVANPGFMADCLETIYEMDVLNADAFYKAGGQTFRRIGCPDADAGAAILAELRGALRRFE</sequence>
<keyword evidence="7" id="KW-0479">Metal-binding</keyword>
<dbReference type="CDD" id="cd03411">
    <property type="entry name" value="Ferrochelatase_N"/>
    <property type="match status" value="1"/>
</dbReference>
<organism evidence="9 10">
    <name type="scientific">Peptidiphaga gingivicola</name>
    <dbReference type="NCBI Taxonomy" id="2741497"/>
    <lineage>
        <taxon>Bacteria</taxon>
        <taxon>Bacillati</taxon>
        <taxon>Actinomycetota</taxon>
        <taxon>Actinomycetes</taxon>
        <taxon>Actinomycetales</taxon>
        <taxon>Actinomycetaceae</taxon>
        <taxon>Peptidiphaga</taxon>
    </lineage>
</organism>
<dbReference type="RefSeq" id="WP_064231085.1">
    <property type="nucleotide sequence ID" value="NZ_LVZK01000001.1"/>
</dbReference>
<dbReference type="PANTHER" id="PTHR11108">
    <property type="entry name" value="FERROCHELATASE"/>
    <property type="match status" value="1"/>
</dbReference>
<dbReference type="CDD" id="cd00419">
    <property type="entry name" value="Ferrochelatase_C"/>
    <property type="match status" value="1"/>
</dbReference>
<keyword evidence="3 7" id="KW-0350">Heme biosynthesis</keyword>
<dbReference type="UniPathway" id="UPA00252"/>
<name>A0A179B535_9ACTO</name>
<dbReference type="Proteomes" id="UP000078368">
    <property type="component" value="Unassembled WGS sequence"/>
</dbReference>
<dbReference type="SUPFAM" id="SSF53800">
    <property type="entry name" value="Chelatase"/>
    <property type="match status" value="1"/>
</dbReference>
<dbReference type="GO" id="GO:0046872">
    <property type="term" value="F:metal ion binding"/>
    <property type="evidence" value="ECO:0007669"/>
    <property type="project" value="UniProtKB-KW"/>
</dbReference>